<dbReference type="InterPro" id="IPR036390">
    <property type="entry name" value="WH_DNA-bd_sf"/>
</dbReference>
<dbReference type="GO" id="GO:0003700">
    <property type="term" value="F:DNA-binding transcription factor activity"/>
    <property type="evidence" value="ECO:0007669"/>
    <property type="project" value="InterPro"/>
</dbReference>
<dbReference type="CDD" id="cd07377">
    <property type="entry name" value="WHTH_GntR"/>
    <property type="match status" value="1"/>
</dbReference>
<dbReference type="SUPFAM" id="SSF46785">
    <property type="entry name" value="Winged helix' DNA-binding domain"/>
    <property type="match status" value="1"/>
</dbReference>
<dbReference type="PANTHER" id="PTHR43537:SF52">
    <property type="entry name" value="FATTY ACID METABOLISM REGULATOR PROTEIN"/>
    <property type="match status" value="1"/>
</dbReference>
<dbReference type="Gene3D" id="1.20.120.530">
    <property type="entry name" value="GntR ligand-binding domain-like"/>
    <property type="match status" value="1"/>
</dbReference>
<keyword evidence="6" id="KW-1185">Reference proteome</keyword>
<dbReference type="OrthoDB" id="9799482at2"/>
<keyword evidence="3" id="KW-0804">Transcription</keyword>
<dbReference type="Pfam" id="PF00392">
    <property type="entry name" value="GntR"/>
    <property type="match status" value="1"/>
</dbReference>
<dbReference type="GO" id="GO:0000062">
    <property type="term" value="F:fatty-acyl-CoA binding"/>
    <property type="evidence" value="ECO:0007669"/>
    <property type="project" value="InterPro"/>
</dbReference>
<dbReference type="PROSITE" id="PS50949">
    <property type="entry name" value="HTH_GNTR"/>
    <property type="match status" value="1"/>
</dbReference>
<dbReference type="Proteomes" id="UP000321901">
    <property type="component" value="Unassembled WGS sequence"/>
</dbReference>
<keyword evidence="2" id="KW-0238">DNA-binding</keyword>
<keyword evidence="1" id="KW-0805">Transcription regulation</keyword>
<reference evidence="5 6" key="1">
    <citation type="submission" date="2019-07" db="EMBL/GenBank/DDBJ databases">
        <title>Whole genome shotgun sequence of Sporosarcina luteola NBRC 105378.</title>
        <authorList>
            <person name="Hosoyama A."/>
            <person name="Uohara A."/>
            <person name="Ohji S."/>
            <person name="Ichikawa N."/>
        </authorList>
    </citation>
    <scope>NUCLEOTIDE SEQUENCE [LARGE SCALE GENOMIC DNA]</scope>
    <source>
        <strain evidence="5 6">NBRC 105378</strain>
    </source>
</reference>
<dbReference type="GO" id="GO:0019217">
    <property type="term" value="P:regulation of fatty acid metabolic process"/>
    <property type="evidence" value="ECO:0007669"/>
    <property type="project" value="InterPro"/>
</dbReference>
<feature type="domain" description="HTH gntR-type" evidence="4">
    <location>
        <begin position="1"/>
        <end position="69"/>
    </location>
</feature>
<evidence type="ECO:0000256" key="2">
    <source>
        <dbReference type="ARBA" id="ARBA00023125"/>
    </source>
</evidence>
<evidence type="ECO:0000259" key="4">
    <source>
        <dbReference type="PROSITE" id="PS50949"/>
    </source>
</evidence>
<gene>
    <name evidence="5" type="primary">fadR_2</name>
    <name evidence="5" type="ORF">SLU01_11990</name>
</gene>
<dbReference type="InterPro" id="IPR036388">
    <property type="entry name" value="WH-like_DNA-bd_sf"/>
</dbReference>
<sequence length="238" mass="27114">MSRTAIVEKELIKAILQGDYPAGSQLETERELASIYQIGRPAVREVLQRLGHGGWLTLRKGQPAVVNDYWYEGNSTTIVDIIEYFDQVPDAFVLYFLEMRIALTPHYVKNAVTFNHPKVVGLLAEIDELPDTPQAFASYDWKMQKGLARLSGNPLFSLVLNSFEPAYEKIAIKYFESDFRRQASLSYYKKLMDAALKGDARLAEELACAIMEKSHALWKSQLSPHEKIGVKFKFDDMQ</sequence>
<accession>A0A511Z609</accession>
<protein>
    <submittedName>
        <fullName evidence="5">Fatty acid metabolism regulator protein</fullName>
    </submittedName>
</protein>
<evidence type="ECO:0000313" key="6">
    <source>
        <dbReference type="Proteomes" id="UP000321901"/>
    </source>
</evidence>
<dbReference type="EMBL" id="BJYL01000015">
    <property type="protein sequence ID" value="GEN82887.1"/>
    <property type="molecule type" value="Genomic_DNA"/>
</dbReference>
<dbReference type="Gene3D" id="1.10.10.10">
    <property type="entry name" value="Winged helix-like DNA-binding domain superfamily/Winged helix DNA-binding domain"/>
    <property type="match status" value="1"/>
</dbReference>
<name>A0A511Z609_9BACL</name>
<dbReference type="InterPro" id="IPR000524">
    <property type="entry name" value="Tscrpt_reg_HTH_GntR"/>
</dbReference>
<dbReference type="SUPFAM" id="SSF48008">
    <property type="entry name" value="GntR ligand-binding domain-like"/>
    <property type="match status" value="1"/>
</dbReference>
<evidence type="ECO:0000256" key="1">
    <source>
        <dbReference type="ARBA" id="ARBA00023015"/>
    </source>
</evidence>
<dbReference type="AlphaFoldDB" id="A0A511Z609"/>
<proteinExistence type="predicted"/>
<dbReference type="GO" id="GO:0003677">
    <property type="term" value="F:DNA binding"/>
    <property type="evidence" value="ECO:0007669"/>
    <property type="project" value="UniProtKB-KW"/>
</dbReference>
<organism evidence="5 6">
    <name type="scientific">Sporosarcina luteola</name>
    <dbReference type="NCBI Taxonomy" id="582850"/>
    <lineage>
        <taxon>Bacteria</taxon>
        <taxon>Bacillati</taxon>
        <taxon>Bacillota</taxon>
        <taxon>Bacilli</taxon>
        <taxon>Bacillales</taxon>
        <taxon>Caryophanaceae</taxon>
        <taxon>Sporosarcina</taxon>
    </lineage>
</organism>
<dbReference type="InterPro" id="IPR008920">
    <property type="entry name" value="TF_FadR/GntR_C"/>
</dbReference>
<dbReference type="RefSeq" id="WP_147056290.1">
    <property type="nucleotide sequence ID" value="NZ_BJYL01000015.1"/>
</dbReference>
<comment type="caution">
    <text evidence="5">The sequence shown here is derived from an EMBL/GenBank/DDBJ whole genome shotgun (WGS) entry which is preliminary data.</text>
</comment>
<evidence type="ECO:0000313" key="5">
    <source>
        <dbReference type="EMBL" id="GEN82887.1"/>
    </source>
</evidence>
<dbReference type="Pfam" id="PF07840">
    <property type="entry name" value="FadR_C"/>
    <property type="match status" value="1"/>
</dbReference>
<evidence type="ECO:0000256" key="3">
    <source>
        <dbReference type="ARBA" id="ARBA00023163"/>
    </source>
</evidence>
<dbReference type="InterPro" id="IPR028374">
    <property type="entry name" value="FadR_C"/>
</dbReference>
<dbReference type="PANTHER" id="PTHR43537">
    <property type="entry name" value="TRANSCRIPTIONAL REGULATOR, GNTR FAMILY"/>
    <property type="match status" value="1"/>
</dbReference>
<dbReference type="SMART" id="SM00345">
    <property type="entry name" value="HTH_GNTR"/>
    <property type="match status" value="1"/>
</dbReference>